<evidence type="ECO:0000313" key="3">
    <source>
        <dbReference type="EMBL" id="REE98934.1"/>
    </source>
</evidence>
<evidence type="ECO:0000256" key="2">
    <source>
        <dbReference type="SAM" id="Phobius"/>
    </source>
</evidence>
<keyword evidence="2" id="KW-0472">Membrane</keyword>
<feature type="compositionally biased region" description="Low complexity" evidence="1">
    <location>
        <begin position="61"/>
        <end position="81"/>
    </location>
</feature>
<reference evidence="3 4" key="1">
    <citation type="submission" date="2018-08" db="EMBL/GenBank/DDBJ databases">
        <title>Sequencing the genomes of 1000 actinobacteria strains.</title>
        <authorList>
            <person name="Klenk H.-P."/>
        </authorList>
    </citation>
    <scope>NUCLEOTIDE SEQUENCE [LARGE SCALE GENOMIC DNA]</scope>
    <source>
        <strain evidence="3 4">DSM 43927</strain>
    </source>
</reference>
<sequence>MSPIEDHLRRVLAEHSTGHRPPPDLADRAERRARTTRRRRRSLTAAALTATTAVALALTTPWATEPPATQRAAAAPTEQTPPEGPPPIDQVPSPDELVGTPCQDVLPDAGGPTHVRVTLRHCPPDEAARLRARVRSQCKDYDGPLLDRREHSLPLGDAECLLRALSMEFTVGTPCPTKAPIPDICRSLENSGPRTGRAPRPHPTKST</sequence>
<dbReference type="Proteomes" id="UP000256661">
    <property type="component" value="Unassembled WGS sequence"/>
</dbReference>
<name>A0A3D9T2E2_9ACTN</name>
<keyword evidence="2" id="KW-0812">Transmembrane</keyword>
<dbReference type="RefSeq" id="WP_116024321.1">
    <property type="nucleotide sequence ID" value="NZ_QTTT01000001.1"/>
</dbReference>
<organism evidence="3 4">
    <name type="scientific">Thermomonospora umbrina</name>
    <dbReference type="NCBI Taxonomy" id="111806"/>
    <lineage>
        <taxon>Bacteria</taxon>
        <taxon>Bacillati</taxon>
        <taxon>Actinomycetota</taxon>
        <taxon>Actinomycetes</taxon>
        <taxon>Streptosporangiales</taxon>
        <taxon>Thermomonosporaceae</taxon>
        <taxon>Thermomonospora</taxon>
    </lineage>
</organism>
<proteinExistence type="predicted"/>
<feature type="region of interest" description="Disordered" evidence="1">
    <location>
        <begin position="186"/>
        <end position="207"/>
    </location>
</feature>
<protein>
    <submittedName>
        <fullName evidence="3">Uncharacterized protein</fullName>
    </submittedName>
</protein>
<dbReference type="EMBL" id="QTTT01000001">
    <property type="protein sequence ID" value="REE98934.1"/>
    <property type="molecule type" value="Genomic_DNA"/>
</dbReference>
<feature type="compositionally biased region" description="Basic and acidic residues" evidence="1">
    <location>
        <begin position="1"/>
        <end position="33"/>
    </location>
</feature>
<evidence type="ECO:0000313" key="4">
    <source>
        <dbReference type="Proteomes" id="UP000256661"/>
    </source>
</evidence>
<accession>A0A3D9T2E2</accession>
<comment type="caution">
    <text evidence="3">The sequence shown here is derived from an EMBL/GenBank/DDBJ whole genome shotgun (WGS) entry which is preliminary data.</text>
</comment>
<dbReference type="AlphaFoldDB" id="A0A3D9T2E2"/>
<feature type="transmembrane region" description="Helical" evidence="2">
    <location>
        <begin position="42"/>
        <end position="63"/>
    </location>
</feature>
<gene>
    <name evidence="3" type="ORF">DFJ69_4432</name>
</gene>
<feature type="compositionally biased region" description="Basic residues" evidence="1">
    <location>
        <begin position="197"/>
        <end position="207"/>
    </location>
</feature>
<feature type="region of interest" description="Disordered" evidence="1">
    <location>
        <begin position="61"/>
        <end position="101"/>
    </location>
</feature>
<keyword evidence="2" id="KW-1133">Transmembrane helix</keyword>
<feature type="region of interest" description="Disordered" evidence="1">
    <location>
        <begin position="1"/>
        <end position="46"/>
    </location>
</feature>
<keyword evidence="4" id="KW-1185">Reference proteome</keyword>
<evidence type="ECO:0000256" key="1">
    <source>
        <dbReference type="SAM" id="MobiDB-lite"/>
    </source>
</evidence>